<dbReference type="InterPro" id="IPR036061">
    <property type="entry name" value="CheW-like_dom_sf"/>
</dbReference>
<reference evidence="2 3" key="1">
    <citation type="submission" date="2023-08" db="EMBL/GenBank/DDBJ databases">
        <title>Rhodoferax potami sp. nov. and Rhodoferax mekongensis sp. nov., isolated from the Mekong River in Thailand.</title>
        <authorList>
            <person name="Kitikhun S."/>
            <person name="Charoenyingcharoen P."/>
            <person name="Siriarchawattana P."/>
            <person name="Likhitrattanapisal S."/>
            <person name="Nilsakha T."/>
            <person name="Chanpet A."/>
            <person name="Rattanawaree P."/>
            <person name="Ingsriswang S."/>
        </authorList>
    </citation>
    <scope>NUCLEOTIDE SEQUENCE [LARGE SCALE GENOMIC DNA]</scope>
    <source>
        <strain evidence="2 3">TBRC 17307</strain>
    </source>
</reference>
<dbReference type="PANTHER" id="PTHR22617:SF41">
    <property type="entry name" value="CHEMOTAXIS SIGNAL TRANSDUCTION SYSTEM ADAPTOR PROTEIN CHEW"/>
    <property type="match status" value="1"/>
</dbReference>
<dbReference type="PANTHER" id="PTHR22617">
    <property type="entry name" value="CHEMOTAXIS SENSOR HISTIDINE KINASE-RELATED"/>
    <property type="match status" value="1"/>
</dbReference>
<dbReference type="SUPFAM" id="SSF50341">
    <property type="entry name" value="CheW-like"/>
    <property type="match status" value="1"/>
</dbReference>
<accession>A0ABZ0AYZ2</accession>
<keyword evidence="3" id="KW-1185">Reference proteome</keyword>
<evidence type="ECO:0000259" key="1">
    <source>
        <dbReference type="PROSITE" id="PS50851"/>
    </source>
</evidence>
<dbReference type="SMART" id="SM00260">
    <property type="entry name" value="CheW"/>
    <property type="match status" value="1"/>
</dbReference>
<evidence type="ECO:0000313" key="3">
    <source>
        <dbReference type="Proteomes" id="UP001302257"/>
    </source>
</evidence>
<dbReference type="Gene3D" id="2.30.30.40">
    <property type="entry name" value="SH3 Domains"/>
    <property type="match status" value="1"/>
</dbReference>
<dbReference type="InterPro" id="IPR039315">
    <property type="entry name" value="CheW"/>
</dbReference>
<feature type="domain" description="CheW-like" evidence="1">
    <location>
        <begin position="18"/>
        <end position="162"/>
    </location>
</feature>
<protein>
    <submittedName>
        <fullName evidence="2">Chemotaxis protein CheW</fullName>
    </submittedName>
</protein>
<dbReference type="Pfam" id="PF01584">
    <property type="entry name" value="CheW"/>
    <property type="match status" value="1"/>
</dbReference>
<dbReference type="InterPro" id="IPR002545">
    <property type="entry name" value="CheW-lke_dom"/>
</dbReference>
<sequence length="175" mass="19023">MGTATIMPAKAAETQEATAQYLTFMLADGVFAMDIATVREIIQHCQMTTVPLMPSFVRGVMNLRGAVLPVIDLQARLGRPNATVGKKTCVVIFDVQREGERIELGLMVDAVSEVIEIPSTDIEPPPQFGSAIKRDFIRGMGKVGGKFVIILDPERALNVDEMTDMVERSQEGATA</sequence>
<dbReference type="EMBL" id="CP132507">
    <property type="protein sequence ID" value="WNO04704.1"/>
    <property type="molecule type" value="Genomic_DNA"/>
</dbReference>
<dbReference type="PROSITE" id="PS50851">
    <property type="entry name" value="CHEW"/>
    <property type="match status" value="1"/>
</dbReference>
<organism evidence="2 3">
    <name type="scientific">Rhodoferax mekongensis</name>
    <dbReference type="NCBI Taxonomy" id="3068341"/>
    <lineage>
        <taxon>Bacteria</taxon>
        <taxon>Pseudomonadati</taxon>
        <taxon>Pseudomonadota</taxon>
        <taxon>Betaproteobacteria</taxon>
        <taxon>Burkholderiales</taxon>
        <taxon>Comamonadaceae</taxon>
        <taxon>Rhodoferax</taxon>
    </lineage>
</organism>
<dbReference type="CDD" id="cd00732">
    <property type="entry name" value="CheW"/>
    <property type="match status" value="1"/>
</dbReference>
<proteinExistence type="predicted"/>
<dbReference type="RefSeq" id="WP_313867534.1">
    <property type="nucleotide sequence ID" value="NZ_CP132507.1"/>
</dbReference>
<dbReference type="Proteomes" id="UP001302257">
    <property type="component" value="Chromosome"/>
</dbReference>
<dbReference type="Gene3D" id="2.40.50.180">
    <property type="entry name" value="CheA-289, Domain 4"/>
    <property type="match status" value="1"/>
</dbReference>
<gene>
    <name evidence="2" type="ORF">RAN89_17720</name>
</gene>
<name>A0ABZ0AYZ2_9BURK</name>
<evidence type="ECO:0000313" key="2">
    <source>
        <dbReference type="EMBL" id="WNO04704.1"/>
    </source>
</evidence>